<dbReference type="GeneID" id="20209347"/>
<reference evidence="2" key="3">
    <citation type="submission" date="2015-06" db="UniProtKB">
        <authorList>
            <consortium name="EnsemblMetazoa"/>
        </authorList>
    </citation>
    <scope>IDENTIFICATION</scope>
</reference>
<name>T1FKJ8_HELRO</name>
<reference evidence="1 3" key="2">
    <citation type="journal article" date="2013" name="Nature">
        <title>Insights into bilaterian evolution from three spiralian genomes.</title>
        <authorList>
            <person name="Simakov O."/>
            <person name="Marletaz F."/>
            <person name="Cho S.J."/>
            <person name="Edsinger-Gonzales E."/>
            <person name="Havlak P."/>
            <person name="Hellsten U."/>
            <person name="Kuo D.H."/>
            <person name="Larsson T."/>
            <person name="Lv J."/>
            <person name="Arendt D."/>
            <person name="Savage R."/>
            <person name="Osoegawa K."/>
            <person name="de Jong P."/>
            <person name="Grimwood J."/>
            <person name="Chapman J.A."/>
            <person name="Shapiro H."/>
            <person name="Aerts A."/>
            <person name="Otillar R.P."/>
            <person name="Terry A.Y."/>
            <person name="Boore J.L."/>
            <person name="Grigoriev I.V."/>
            <person name="Lindberg D.R."/>
            <person name="Seaver E.C."/>
            <person name="Weisblat D.A."/>
            <person name="Putnam N.H."/>
            <person name="Rokhsar D.S."/>
        </authorList>
    </citation>
    <scope>NUCLEOTIDE SEQUENCE</scope>
</reference>
<gene>
    <name evidence="2" type="primary">20209347</name>
    <name evidence="1" type="ORF">HELRODRAFT_184085</name>
</gene>
<dbReference type="EMBL" id="KB096095">
    <property type="protein sequence ID" value="ESO08279.1"/>
    <property type="molecule type" value="Genomic_DNA"/>
</dbReference>
<evidence type="ECO:0000313" key="1">
    <source>
        <dbReference type="EMBL" id="ESO08279.1"/>
    </source>
</evidence>
<dbReference type="EMBL" id="AMQM01009178">
    <property type="status" value="NOT_ANNOTATED_CDS"/>
    <property type="molecule type" value="Genomic_DNA"/>
</dbReference>
<accession>T1FKJ8</accession>
<dbReference type="Proteomes" id="UP000015101">
    <property type="component" value="Unassembled WGS sequence"/>
</dbReference>
<proteinExistence type="predicted"/>
<evidence type="ECO:0000313" key="2">
    <source>
        <dbReference type="EnsemblMetazoa" id="HelroP184085"/>
    </source>
</evidence>
<dbReference type="RefSeq" id="XP_009013624.1">
    <property type="nucleotide sequence ID" value="XM_009015376.1"/>
</dbReference>
<dbReference type="CTD" id="20209347"/>
<dbReference type="AlphaFoldDB" id="T1FKJ8"/>
<protein>
    <submittedName>
        <fullName evidence="1 2">Uncharacterized protein</fullName>
    </submittedName>
</protein>
<dbReference type="EnsemblMetazoa" id="HelroT184085">
    <property type="protein sequence ID" value="HelroP184085"/>
    <property type="gene ID" value="HelroG184085"/>
</dbReference>
<keyword evidence="3" id="KW-1185">Reference proteome</keyword>
<sequence>MAAGWQHSSASQCLIHTVSSELSNILAFHNRLTDAHFALEVALWSIVTCLLVALRHWNGLLSNFLEPFSQKQHYRRHESNVGNILENASLCGKYNLKTAVLICENIILLWTIRGTSHITSEKKALGYECIFECILRRGVCTVLSARCYNFKDLYISNTNVVASNERQVFVIP</sequence>
<dbReference type="HOGENOM" id="CLU_1556941_0_0_1"/>
<dbReference type="InParanoid" id="T1FKJ8"/>
<dbReference type="KEGG" id="hro:HELRODRAFT_184085"/>
<reference evidence="3" key="1">
    <citation type="submission" date="2012-12" db="EMBL/GenBank/DDBJ databases">
        <authorList>
            <person name="Hellsten U."/>
            <person name="Grimwood J."/>
            <person name="Chapman J.A."/>
            <person name="Shapiro H."/>
            <person name="Aerts A."/>
            <person name="Otillar R.P."/>
            <person name="Terry A.Y."/>
            <person name="Boore J.L."/>
            <person name="Simakov O."/>
            <person name="Marletaz F."/>
            <person name="Cho S.-J."/>
            <person name="Edsinger-Gonzales E."/>
            <person name="Havlak P."/>
            <person name="Kuo D.-H."/>
            <person name="Larsson T."/>
            <person name="Lv J."/>
            <person name="Arendt D."/>
            <person name="Savage R."/>
            <person name="Osoegawa K."/>
            <person name="de Jong P."/>
            <person name="Lindberg D.R."/>
            <person name="Seaver E.C."/>
            <person name="Weisblat D.A."/>
            <person name="Putnam N.H."/>
            <person name="Grigoriev I.V."/>
            <person name="Rokhsar D.S."/>
        </authorList>
    </citation>
    <scope>NUCLEOTIDE SEQUENCE</scope>
</reference>
<organism evidence="2 3">
    <name type="scientific">Helobdella robusta</name>
    <name type="common">Californian leech</name>
    <dbReference type="NCBI Taxonomy" id="6412"/>
    <lineage>
        <taxon>Eukaryota</taxon>
        <taxon>Metazoa</taxon>
        <taxon>Spiralia</taxon>
        <taxon>Lophotrochozoa</taxon>
        <taxon>Annelida</taxon>
        <taxon>Clitellata</taxon>
        <taxon>Hirudinea</taxon>
        <taxon>Rhynchobdellida</taxon>
        <taxon>Glossiphoniidae</taxon>
        <taxon>Helobdella</taxon>
    </lineage>
</organism>
<evidence type="ECO:0000313" key="3">
    <source>
        <dbReference type="Proteomes" id="UP000015101"/>
    </source>
</evidence>